<evidence type="ECO:0000313" key="2">
    <source>
        <dbReference type="Proteomes" id="UP001162992"/>
    </source>
</evidence>
<name>A0ACC2BWG3_DIPCM</name>
<reference evidence="2" key="1">
    <citation type="journal article" date="2024" name="Proc. Natl. Acad. Sci. U.S.A.">
        <title>Extraordinary preservation of gene collinearity over three hundred million years revealed in homosporous lycophytes.</title>
        <authorList>
            <person name="Li C."/>
            <person name="Wickell D."/>
            <person name="Kuo L.Y."/>
            <person name="Chen X."/>
            <person name="Nie B."/>
            <person name="Liao X."/>
            <person name="Peng D."/>
            <person name="Ji J."/>
            <person name="Jenkins J."/>
            <person name="Williams M."/>
            <person name="Shu S."/>
            <person name="Plott C."/>
            <person name="Barry K."/>
            <person name="Rajasekar S."/>
            <person name="Grimwood J."/>
            <person name="Han X."/>
            <person name="Sun S."/>
            <person name="Hou Z."/>
            <person name="He W."/>
            <person name="Dai G."/>
            <person name="Sun C."/>
            <person name="Schmutz J."/>
            <person name="Leebens-Mack J.H."/>
            <person name="Li F.W."/>
            <person name="Wang L."/>
        </authorList>
    </citation>
    <scope>NUCLEOTIDE SEQUENCE [LARGE SCALE GENOMIC DNA]</scope>
    <source>
        <strain evidence="2">cv. PW_Plant_1</strain>
    </source>
</reference>
<comment type="caution">
    <text evidence="1">The sequence shown here is derived from an EMBL/GenBank/DDBJ whole genome shotgun (WGS) entry which is preliminary data.</text>
</comment>
<accession>A0ACC2BWG3</accession>
<gene>
    <name evidence="1" type="ORF">O6H91_13G079400</name>
</gene>
<proteinExistence type="predicted"/>
<dbReference type="Proteomes" id="UP001162992">
    <property type="component" value="Chromosome 13"/>
</dbReference>
<evidence type="ECO:0000313" key="1">
    <source>
        <dbReference type="EMBL" id="KAJ7534094.1"/>
    </source>
</evidence>
<organism evidence="1 2">
    <name type="scientific">Diphasiastrum complanatum</name>
    <name type="common">Issler's clubmoss</name>
    <name type="synonym">Lycopodium complanatum</name>
    <dbReference type="NCBI Taxonomy" id="34168"/>
    <lineage>
        <taxon>Eukaryota</taxon>
        <taxon>Viridiplantae</taxon>
        <taxon>Streptophyta</taxon>
        <taxon>Embryophyta</taxon>
        <taxon>Tracheophyta</taxon>
        <taxon>Lycopodiopsida</taxon>
        <taxon>Lycopodiales</taxon>
        <taxon>Lycopodiaceae</taxon>
        <taxon>Lycopodioideae</taxon>
        <taxon>Diphasiastrum</taxon>
    </lineage>
</organism>
<dbReference type="EMBL" id="CM055104">
    <property type="protein sequence ID" value="KAJ7534094.1"/>
    <property type="molecule type" value="Genomic_DNA"/>
</dbReference>
<sequence length="516" mass="59016">MAHDDLKLSTVRFCKEPLKFATFLQSTVERTPSGVYATWEKSNWAGLKYVLPLSPIHWRELVFVRKAMFAIFFFLTLERSKPSFLDDALYCHSSAVNRLVKLQIGRKRGQIGKGWLVFGSASCGSANDLLISDEERKLVKALLGGDTKEKSTSCNLHSTMTAIDVIPHACLETTSTNPGVQSAFADDKQDGDRHEDAHVFGDASTSGGHNKPTIVRIKRKRLNEPIDNLWLEVSHPSKRQEVFLSNLTLNNMDSTGATQLAIQKRLFRRVETLTLSSLKDVSVSQLLMKVVGEVSLKQKDHREVLKRHKQDKQDKLLATARKQHEEGARTARFEQIWRSRRVAEDKREADLMQEFFHLYDVVRVDMESAVQRLSEVEQAEREAENQLLRNYMPLLREYLPSAAAELDLQPSPPPAIDTDDFVYDVYALEQDSGEHEDFDEYPTVHVIEESNYNWREPRDPDYDSEDSNDENNPINDYPEEENDSEIDNSECDSEESNADASEDADSLEEEVSRWHY</sequence>
<protein>
    <submittedName>
        <fullName evidence="1">Uncharacterized protein</fullName>
    </submittedName>
</protein>
<keyword evidence="2" id="KW-1185">Reference proteome</keyword>